<dbReference type="AlphaFoldDB" id="A0A1T3NJ02"/>
<accession>A0A1T3NJ02</accession>
<sequence>MEQYPDTDGADRAAHAHALSTWGPDDFRACDYHRGNWAVIARAAERALAAGGDSADMADRAEHNPEFDEHDRKYAVSLFYDPMTWSDGDEALVNGQHRLCALRAAGVVSCPVDGRHLPETVHEVTTATPSAQARPHAAGFWPRYVRGLGRSP</sequence>
<dbReference type="Proteomes" id="UP000190037">
    <property type="component" value="Unassembled WGS sequence"/>
</dbReference>
<protein>
    <recommendedName>
        <fullName evidence="3">ParB/Sulfiredoxin domain-containing protein</fullName>
    </recommendedName>
</protein>
<dbReference type="EMBL" id="MWQN01000005">
    <property type="protein sequence ID" value="OPC76705.1"/>
    <property type="molecule type" value="Genomic_DNA"/>
</dbReference>
<comment type="caution">
    <text evidence="1">The sequence shown here is derived from an EMBL/GenBank/DDBJ whole genome shotgun (WGS) entry which is preliminary data.</text>
</comment>
<evidence type="ECO:0000313" key="1">
    <source>
        <dbReference type="EMBL" id="OPC76705.1"/>
    </source>
</evidence>
<organism evidence="1 2">
    <name type="scientific">Embleya scabrispora</name>
    <dbReference type="NCBI Taxonomy" id="159449"/>
    <lineage>
        <taxon>Bacteria</taxon>
        <taxon>Bacillati</taxon>
        <taxon>Actinomycetota</taxon>
        <taxon>Actinomycetes</taxon>
        <taxon>Kitasatosporales</taxon>
        <taxon>Streptomycetaceae</taxon>
        <taxon>Embleya</taxon>
    </lineage>
</organism>
<gene>
    <name evidence="1" type="ORF">B4N89_45295</name>
</gene>
<evidence type="ECO:0000313" key="2">
    <source>
        <dbReference type="Proteomes" id="UP000190037"/>
    </source>
</evidence>
<dbReference type="STRING" id="159449.B4N89_45295"/>
<evidence type="ECO:0008006" key="3">
    <source>
        <dbReference type="Google" id="ProtNLM"/>
    </source>
</evidence>
<proteinExistence type="predicted"/>
<name>A0A1T3NJ02_9ACTN</name>
<reference evidence="1 2" key="1">
    <citation type="submission" date="2017-03" db="EMBL/GenBank/DDBJ databases">
        <title>Draft genome sequence of Streptomyces scabrisporus NF3, endophyte isolated from Amphipterygium adstringens.</title>
        <authorList>
            <person name="Vazquez M."/>
            <person name="Ceapa C.D."/>
            <person name="Rodriguez Luna D."/>
            <person name="Sanchez Esquivel S."/>
        </authorList>
    </citation>
    <scope>NUCLEOTIDE SEQUENCE [LARGE SCALE GENOMIC DNA]</scope>
    <source>
        <strain evidence="1 2">NF3</strain>
    </source>
</reference>
<keyword evidence="2" id="KW-1185">Reference proteome</keyword>